<keyword evidence="9" id="KW-0464">Manganese</keyword>
<comment type="caution">
    <text evidence="14">The sequence shown here is derived from an EMBL/GenBank/DDBJ whole genome shotgun (WGS) entry which is preliminary data.</text>
</comment>
<dbReference type="InterPro" id="IPR013815">
    <property type="entry name" value="ATP_grasp_subdomain_1"/>
</dbReference>
<evidence type="ECO:0000313" key="14">
    <source>
        <dbReference type="EMBL" id="CCH57235.1"/>
    </source>
</evidence>
<evidence type="ECO:0000259" key="13">
    <source>
        <dbReference type="PROSITE" id="PS50975"/>
    </source>
</evidence>
<evidence type="ECO:0000256" key="12">
    <source>
        <dbReference type="PROSITE-ProRule" id="PRU00409"/>
    </source>
</evidence>
<sequence>MRIAILSANPNLYSTRRLVEAAQLRDHEVLVVDHLKCHVMIEGGKPSVLYEGQPLEHIDAIIPRIGASVTDYGCAIVRQFEMMKVFTTAKSQAITRSRNKLRSLQVLSKAGVGLPKTVFANHPKNGDINQLIKLVGGPPVVIKLLEGTQGIGVVLAETTKAAKSTIEAFYGLKKHVLVQEYIAEAKGADIRALVVGNQVVGAIRRQGVDGEFRSNLHRGGNAVPIQLTAEEEDTAINAARALGLKVAGVDMLPSDRGPLLLEVNSSPGLEGIETATGIDVAAEIVTYIEERIPADESDTVGV</sequence>
<dbReference type="Pfam" id="PF18030">
    <property type="entry name" value="Rimk_N"/>
    <property type="match status" value="1"/>
</dbReference>
<dbReference type="OrthoDB" id="3865600at2"/>
<evidence type="ECO:0000256" key="3">
    <source>
        <dbReference type="ARBA" id="ARBA00022598"/>
    </source>
</evidence>
<dbReference type="AlphaFoldDB" id="I2GTK6"/>
<name>I2GTK6_9BACT</name>
<keyword evidence="4" id="KW-0479">Metal-binding</keyword>
<evidence type="ECO:0000256" key="5">
    <source>
        <dbReference type="ARBA" id="ARBA00022741"/>
    </source>
</evidence>
<dbReference type="eggNOG" id="COG0189">
    <property type="taxonomic scope" value="Bacteria"/>
</dbReference>
<evidence type="ECO:0000256" key="2">
    <source>
        <dbReference type="ARBA" id="ARBA00001946"/>
    </source>
</evidence>
<evidence type="ECO:0000256" key="10">
    <source>
        <dbReference type="ARBA" id="ARBA00061239"/>
    </source>
</evidence>
<dbReference type="InterPro" id="IPR013651">
    <property type="entry name" value="ATP-grasp_RimK-type"/>
</dbReference>
<comment type="cofactor">
    <cofactor evidence="2">
        <name>Mg(2+)</name>
        <dbReference type="ChEBI" id="CHEBI:18420"/>
    </cofactor>
</comment>
<proteinExistence type="inferred from homology"/>
<dbReference type="SUPFAM" id="SSF56059">
    <property type="entry name" value="Glutathione synthetase ATP-binding domain-like"/>
    <property type="match status" value="1"/>
</dbReference>
<keyword evidence="3 14" id="KW-0436">Ligase</keyword>
<dbReference type="STRING" id="1185876.BN8_06643"/>
<dbReference type="RefSeq" id="WP_009285796.1">
    <property type="nucleotide sequence ID" value="NZ_CAIT01000010.1"/>
</dbReference>
<gene>
    <name evidence="14" type="ORF">BN8_06643</name>
</gene>
<dbReference type="GO" id="GO:0018169">
    <property type="term" value="F:ribosomal S6-glutamic acid ligase activity"/>
    <property type="evidence" value="ECO:0007669"/>
    <property type="project" value="TreeGrafter"/>
</dbReference>
<feature type="domain" description="ATP-grasp" evidence="13">
    <location>
        <begin position="104"/>
        <end position="289"/>
    </location>
</feature>
<comment type="cofactor">
    <cofactor evidence="1">
        <name>Mn(2+)</name>
        <dbReference type="ChEBI" id="CHEBI:29035"/>
    </cofactor>
</comment>
<dbReference type="GO" id="GO:0046872">
    <property type="term" value="F:metal ion binding"/>
    <property type="evidence" value="ECO:0007669"/>
    <property type="project" value="UniProtKB-KW"/>
</dbReference>
<organism evidence="14 15">
    <name type="scientific">Fibrisoma limi BUZ 3</name>
    <dbReference type="NCBI Taxonomy" id="1185876"/>
    <lineage>
        <taxon>Bacteria</taxon>
        <taxon>Pseudomonadati</taxon>
        <taxon>Bacteroidota</taxon>
        <taxon>Cytophagia</taxon>
        <taxon>Cytophagales</taxon>
        <taxon>Spirosomataceae</taxon>
        <taxon>Fibrisoma</taxon>
    </lineage>
</organism>
<dbReference type="GO" id="GO:0005737">
    <property type="term" value="C:cytoplasm"/>
    <property type="evidence" value="ECO:0007669"/>
    <property type="project" value="TreeGrafter"/>
</dbReference>
<dbReference type="Proteomes" id="UP000009309">
    <property type="component" value="Unassembled WGS sequence"/>
</dbReference>
<dbReference type="InterPro" id="IPR004666">
    <property type="entry name" value="Rp_bS6_RimK/Lys_biosynth_LsyX"/>
</dbReference>
<dbReference type="InterPro" id="IPR041107">
    <property type="entry name" value="Rimk_N"/>
</dbReference>
<dbReference type="Gene3D" id="3.30.1490.20">
    <property type="entry name" value="ATP-grasp fold, A domain"/>
    <property type="match status" value="1"/>
</dbReference>
<evidence type="ECO:0000256" key="9">
    <source>
        <dbReference type="ARBA" id="ARBA00023211"/>
    </source>
</evidence>
<protein>
    <recommendedName>
        <fullName evidence="11">Probable alpha-L-glutamate ligase</fullName>
    </recommendedName>
</protein>
<reference evidence="14 15" key="1">
    <citation type="journal article" date="2012" name="J. Bacteriol.">
        <title>Genome Sequence of the Filamentous Bacterium Fibrisoma limi BUZ 3T.</title>
        <authorList>
            <person name="Filippini M."/>
            <person name="Qi W."/>
            <person name="Jaenicke S."/>
            <person name="Goesmann A."/>
            <person name="Smits T.H."/>
            <person name="Bagheri H.C."/>
        </authorList>
    </citation>
    <scope>NUCLEOTIDE SEQUENCE [LARGE SCALE GENOMIC DNA]</scope>
    <source>
        <strain evidence="15">BUZ 3T</strain>
    </source>
</reference>
<dbReference type="PANTHER" id="PTHR21621">
    <property type="entry name" value="RIBOSOMAL PROTEIN S6 MODIFICATION PROTEIN"/>
    <property type="match status" value="1"/>
</dbReference>
<dbReference type="GO" id="GO:0006412">
    <property type="term" value="P:translation"/>
    <property type="evidence" value="ECO:0007669"/>
    <property type="project" value="UniProtKB-KW"/>
</dbReference>
<evidence type="ECO:0000256" key="8">
    <source>
        <dbReference type="ARBA" id="ARBA00022917"/>
    </source>
</evidence>
<accession>I2GTK6</accession>
<dbReference type="FunFam" id="3.30.1490.20:FF:000005">
    <property type="entry name" value="Probable alpha-L-glutamate ligase 1"/>
    <property type="match status" value="1"/>
</dbReference>
<keyword evidence="15" id="KW-1185">Reference proteome</keyword>
<dbReference type="Gene3D" id="3.30.470.20">
    <property type="entry name" value="ATP-grasp fold, B domain"/>
    <property type="match status" value="1"/>
</dbReference>
<comment type="similarity">
    <text evidence="10">In the C-terminal section; belongs to the RimK family.</text>
</comment>
<evidence type="ECO:0000256" key="6">
    <source>
        <dbReference type="ARBA" id="ARBA00022840"/>
    </source>
</evidence>
<keyword evidence="6 12" id="KW-0067">ATP-binding</keyword>
<dbReference type="Gene3D" id="3.40.50.20">
    <property type="match status" value="1"/>
</dbReference>
<dbReference type="Pfam" id="PF08443">
    <property type="entry name" value="RimK"/>
    <property type="match status" value="1"/>
</dbReference>
<evidence type="ECO:0000313" key="15">
    <source>
        <dbReference type="Proteomes" id="UP000009309"/>
    </source>
</evidence>
<dbReference type="GO" id="GO:0009432">
    <property type="term" value="P:SOS response"/>
    <property type="evidence" value="ECO:0007669"/>
    <property type="project" value="TreeGrafter"/>
</dbReference>
<evidence type="ECO:0000256" key="1">
    <source>
        <dbReference type="ARBA" id="ARBA00001936"/>
    </source>
</evidence>
<dbReference type="NCBIfam" id="NF007764">
    <property type="entry name" value="PRK10446.1"/>
    <property type="match status" value="1"/>
</dbReference>
<evidence type="ECO:0000256" key="11">
    <source>
        <dbReference type="ARBA" id="ARBA00072141"/>
    </source>
</evidence>
<evidence type="ECO:0000256" key="4">
    <source>
        <dbReference type="ARBA" id="ARBA00022723"/>
    </source>
</evidence>
<keyword evidence="5 12" id="KW-0547">Nucleotide-binding</keyword>
<keyword evidence="7" id="KW-0460">Magnesium</keyword>
<evidence type="ECO:0000256" key="7">
    <source>
        <dbReference type="ARBA" id="ARBA00022842"/>
    </source>
</evidence>
<keyword evidence="8" id="KW-0648">Protein biosynthesis</keyword>
<dbReference type="InterPro" id="IPR011761">
    <property type="entry name" value="ATP-grasp"/>
</dbReference>
<dbReference type="GO" id="GO:0005524">
    <property type="term" value="F:ATP binding"/>
    <property type="evidence" value="ECO:0007669"/>
    <property type="project" value="UniProtKB-UniRule"/>
</dbReference>
<dbReference type="EMBL" id="CAIT01000010">
    <property type="protein sequence ID" value="CCH57235.1"/>
    <property type="molecule type" value="Genomic_DNA"/>
</dbReference>
<dbReference type="PANTHER" id="PTHR21621:SF7">
    <property type="entry name" value="RIBOSOMAL PROTEIN BS6--L-GLUTAMATE LIGASE"/>
    <property type="match status" value="1"/>
</dbReference>
<dbReference type="PROSITE" id="PS50975">
    <property type="entry name" value="ATP_GRASP"/>
    <property type="match status" value="1"/>
</dbReference>
<dbReference type="NCBIfam" id="TIGR00768">
    <property type="entry name" value="rimK_fam"/>
    <property type="match status" value="1"/>
</dbReference>